<evidence type="ECO:0000256" key="3">
    <source>
        <dbReference type="ARBA" id="ARBA00022737"/>
    </source>
</evidence>
<dbReference type="Pfam" id="PF00023">
    <property type="entry name" value="Ank"/>
    <property type="match status" value="1"/>
</dbReference>
<dbReference type="InterPro" id="IPR026961">
    <property type="entry name" value="PGG_dom"/>
</dbReference>
<dbReference type="PANTHER" id="PTHR24186:SF50">
    <property type="entry name" value="ANKYRIN REPEAT-CONTAINING PROTEIN ITN1-LIKE ISOFORM X1"/>
    <property type="match status" value="1"/>
</dbReference>
<organism evidence="10 11">
    <name type="scientific">Urochloa decumbens</name>
    <dbReference type="NCBI Taxonomy" id="240449"/>
    <lineage>
        <taxon>Eukaryota</taxon>
        <taxon>Viridiplantae</taxon>
        <taxon>Streptophyta</taxon>
        <taxon>Embryophyta</taxon>
        <taxon>Tracheophyta</taxon>
        <taxon>Spermatophyta</taxon>
        <taxon>Magnoliopsida</taxon>
        <taxon>Liliopsida</taxon>
        <taxon>Poales</taxon>
        <taxon>Poaceae</taxon>
        <taxon>PACMAD clade</taxon>
        <taxon>Panicoideae</taxon>
        <taxon>Panicodae</taxon>
        <taxon>Paniceae</taxon>
        <taxon>Melinidinae</taxon>
        <taxon>Urochloa</taxon>
    </lineage>
</organism>
<dbReference type="SUPFAM" id="SSF48403">
    <property type="entry name" value="Ankyrin repeat"/>
    <property type="match status" value="2"/>
</dbReference>
<evidence type="ECO:0000313" key="11">
    <source>
        <dbReference type="Proteomes" id="UP001497457"/>
    </source>
</evidence>
<feature type="domain" description="PGG" evidence="9">
    <location>
        <begin position="415"/>
        <end position="519"/>
    </location>
</feature>
<evidence type="ECO:0000256" key="2">
    <source>
        <dbReference type="ARBA" id="ARBA00022692"/>
    </source>
</evidence>
<dbReference type="PANTHER" id="PTHR24186">
    <property type="entry name" value="PROTEIN PHOSPHATASE 1 REGULATORY SUBUNIT"/>
    <property type="match status" value="1"/>
</dbReference>
<evidence type="ECO:0000313" key="10">
    <source>
        <dbReference type="EMBL" id="CAL4903948.1"/>
    </source>
</evidence>
<dbReference type="SMART" id="SM00248">
    <property type="entry name" value="ANK"/>
    <property type="match status" value="9"/>
</dbReference>
<evidence type="ECO:0000256" key="8">
    <source>
        <dbReference type="SAM" id="Phobius"/>
    </source>
</evidence>
<dbReference type="Proteomes" id="UP001497457">
    <property type="component" value="Chromosome 11b"/>
</dbReference>
<sequence>MEALAVDDIYLQRNSQSAPDATRGDVATLKRLLEADRNILVDSLTPQLNTALHLAALHGHADFAREVLNVKEELLVARNADGDTPLHLAARYGEQAVAELFVRGARTWPEDLRSPLMMTNTAGDTPLHEAVRNRRSSVALLLLDADPGRGDDLNGVGESPLEMAAREGLVLVVEKIVNHPRVPQRFQEHVRGTALHLAVLGRHIRIVEVLLEKRPELIDLTDSGGNNALHYAAQRNNAGAVKILLNERMDLAYKRNHEQQSPLHVAVHYGSTEAITALLRCCPDVAEMADNNGHNAFHASVISGRTNALRCLLRCVRPKEILNHVDKNGNTPLHLAASMSHINSALLLLYDRRIDPCILNRDGQTARSLLEIKGEMDTYEWYLWKQLKRQEAIRCRNQRIPPVTFGRAARASVQEALNQSVGIQLVIATLVATVAFAATFTMPGGYNQTDGTAIHSHRAAFKVFVVSNSIAMSCSSAVLLCFLWAMQNPVKFVVDQLIWGHRLTFLACLAMLVSFMTAVDVTVAPTVRWPVYTVIAMGASTPVFVFLMLGREVIFVPI</sequence>
<feature type="repeat" description="ANK" evidence="7">
    <location>
        <begin position="224"/>
        <end position="256"/>
    </location>
</feature>
<feature type="repeat" description="ANK" evidence="7">
    <location>
        <begin position="81"/>
        <end position="103"/>
    </location>
</feature>
<dbReference type="GO" id="GO:0016020">
    <property type="term" value="C:membrane"/>
    <property type="evidence" value="ECO:0007669"/>
    <property type="project" value="UniProtKB-SubCell"/>
</dbReference>
<dbReference type="InterPro" id="IPR002110">
    <property type="entry name" value="Ankyrin_rpt"/>
</dbReference>
<keyword evidence="2 8" id="KW-0812">Transmembrane</keyword>
<protein>
    <recommendedName>
        <fullName evidence="9">PGG domain-containing protein</fullName>
    </recommendedName>
</protein>
<name>A0ABC8W7F9_9POAL</name>
<dbReference type="EMBL" id="OZ075121">
    <property type="protein sequence ID" value="CAL4903948.1"/>
    <property type="molecule type" value="Genomic_DNA"/>
</dbReference>
<reference evidence="11" key="1">
    <citation type="submission" date="2024-06" db="EMBL/GenBank/DDBJ databases">
        <authorList>
            <person name="Ryan C."/>
        </authorList>
    </citation>
    <scope>NUCLEOTIDE SEQUENCE [LARGE SCALE GENOMIC DNA]</scope>
</reference>
<keyword evidence="4 8" id="KW-1133">Transmembrane helix</keyword>
<dbReference type="Pfam" id="PF12796">
    <property type="entry name" value="Ank_2"/>
    <property type="match status" value="3"/>
</dbReference>
<gene>
    <name evidence="10" type="ORF">URODEC1_LOCUS10839</name>
</gene>
<evidence type="ECO:0000256" key="4">
    <source>
        <dbReference type="ARBA" id="ARBA00022989"/>
    </source>
</evidence>
<feature type="transmembrane region" description="Helical" evidence="8">
    <location>
        <begin position="421"/>
        <end position="442"/>
    </location>
</feature>
<feature type="repeat" description="ANK" evidence="7">
    <location>
        <begin position="328"/>
        <end position="361"/>
    </location>
</feature>
<evidence type="ECO:0000256" key="6">
    <source>
        <dbReference type="ARBA" id="ARBA00023136"/>
    </source>
</evidence>
<evidence type="ECO:0000256" key="5">
    <source>
        <dbReference type="ARBA" id="ARBA00023043"/>
    </source>
</evidence>
<accession>A0ABC8W7F9</accession>
<dbReference type="PROSITE" id="PS50088">
    <property type="entry name" value="ANK_REPEAT"/>
    <property type="match status" value="3"/>
</dbReference>
<dbReference type="InterPro" id="IPR036770">
    <property type="entry name" value="Ankyrin_rpt-contain_sf"/>
</dbReference>
<keyword evidence="6 8" id="KW-0472">Membrane</keyword>
<comment type="subcellular location">
    <subcellularLocation>
        <location evidence="1">Membrane</location>
        <topology evidence="1">Multi-pass membrane protein</topology>
    </subcellularLocation>
</comment>
<feature type="transmembrane region" description="Helical" evidence="8">
    <location>
        <begin position="531"/>
        <end position="549"/>
    </location>
</feature>
<keyword evidence="5 7" id="KW-0040">ANK repeat</keyword>
<proteinExistence type="predicted"/>
<keyword evidence="11" id="KW-1185">Reference proteome</keyword>
<reference evidence="10 11" key="2">
    <citation type="submission" date="2024-10" db="EMBL/GenBank/DDBJ databases">
        <authorList>
            <person name="Ryan C."/>
        </authorList>
    </citation>
    <scope>NUCLEOTIDE SEQUENCE [LARGE SCALE GENOMIC DNA]</scope>
</reference>
<evidence type="ECO:0000256" key="1">
    <source>
        <dbReference type="ARBA" id="ARBA00004141"/>
    </source>
</evidence>
<dbReference type="AlphaFoldDB" id="A0ABC8W7F9"/>
<dbReference type="Gene3D" id="1.25.40.20">
    <property type="entry name" value="Ankyrin repeat-containing domain"/>
    <property type="match status" value="3"/>
</dbReference>
<feature type="transmembrane region" description="Helical" evidence="8">
    <location>
        <begin position="463"/>
        <end position="486"/>
    </location>
</feature>
<evidence type="ECO:0000256" key="7">
    <source>
        <dbReference type="PROSITE-ProRule" id="PRU00023"/>
    </source>
</evidence>
<dbReference type="Pfam" id="PF13962">
    <property type="entry name" value="PGG"/>
    <property type="match status" value="1"/>
</dbReference>
<evidence type="ECO:0000259" key="9">
    <source>
        <dbReference type="Pfam" id="PF13962"/>
    </source>
</evidence>
<keyword evidence="3" id="KW-0677">Repeat</keyword>
<dbReference type="PROSITE" id="PS50297">
    <property type="entry name" value="ANK_REP_REGION"/>
    <property type="match status" value="3"/>
</dbReference>
<feature type="transmembrane region" description="Helical" evidence="8">
    <location>
        <begin position="498"/>
        <end position="519"/>
    </location>
</feature>